<dbReference type="InterPro" id="IPR004604">
    <property type="entry name" value="DNA_recomb/repair_RecN"/>
</dbReference>
<dbReference type="InterPro" id="IPR027417">
    <property type="entry name" value="P-loop_NTPase"/>
</dbReference>
<evidence type="ECO:0000313" key="8">
    <source>
        <dbReference type="EMBL" id="GAY72918.1"/>
    </source>
</evidence>
<evidence type="ECO:0000256" key="1">
    <source>
        <dbReference type="ARBA" id="ARBA00009441"/>
    </source>
</evidence>
<comment type="caution">
    <text evidence="8">The sequence shown here is derived from an EMBL/GenBank/DDBJ whole genome shotgun (WGS) entry which is preliminary data.</text>
</comment>
<dbReference type="PANTHER" id="PTHR11059:SF0">
    <property type="entry name" value="DNA REPAIR PROTEIN RECN"/>
    <property type="match status" value="1"/>
</dbReference>
<evidence type="ECO:0000256" key="3">
    <source>
        <dbReference type="ARBA" id="ARBA00022741"/>
    </source>
</evidence>
<accession>A0A401FKW8</accession>
<name>A0A401FKW8_9LACO</name>
<evidence type="ECO:0000313" key="9">
    <source>
        <dbReference type="Proteomes" id="UP000286974"/>
    </source>
</evidence>
<dbReference type="GO" id="GO:0009432">
    <property type="term" value="P:SOS response"/>
    <property type="evidence" value="ECO:0007669"/>
    <property type="project" value="TreeGrafter"/>
</dbReference>
<comment type="similarity">
    <text evidence="1">Belongs to the RecN family.</text>
</comment>
<dbReference type="CDD" id="cd03241">
    <property type="entry name" value="ABC_RecN"/>
    <property type="match status" value="1"/>
</dbReference>
<protein>
    <recommendedName>
        <fullName evidence="2">DNA repair protein RecN</fullName>
    </recommendedName>
    <alternativeName>
        <fullName evidence="7">Recombination protein N</fullName>
    </alternativeName>
</protein>
<evidence type="ECO:0000256" key="5">
    <source>
        <dbReference type="ARBA" id="ARBA00022840"/>
    </source>
</evidence>
<reference evidence="8 9" key="1">
    <citation type="submission" date="2017-11" db="EMBL/GenBank/DDBJ databases">
        <title>Draft Genome Sequence of Lactobacillus curieae NBRC 111893 isolated from Koso, a Japanese sugar-Vegetable Fermented Beverage.</title>
        <authorList>
            <person name="Chiou T.Y."/>
            <person name="Oshima K."/>
            <person name="Suda W."/>
            <person name="Hattori M."/>
            <person name="Takahashi T."/>
        </authorList>
    </citation>
    <scope>NUCLEOTIDE SEQUENCE [LARGE SCALE GENOMIC DNA]</scope>
    <source>
        <strain evidence="8 9">NBRC111893</strain>
    </source>
</reference>
<gene>
    <name evidence="8" type="ORF">NBRC111893_1064</name>
</gene>
<dbReference type="SUPFAM" id="SSF52540">
    <property type="entry name" value="P-loop containing nucleoside triphosphate hydrolases"/>
    <property type="match status" value="1"/>
</dbReference>
<dbReference type="GO" id="GO:0043590">
    <property type="term" value="C:bacterial nucleoid"/>
    <property type="evidence" value="ECO:0007669"/>
    <property type="project" value="TreeGrafter"/>
</dbReference>
<sequence length="230" mass="25169">MQGSAAEDSDLADRLEASKQSLVKMAKSISTKRQAVATQLKDGVQQQLADLFMEKAVFEVHIEPTTELNRNGMDSVEFFIQTNPGEKLLPLVKSASGGELSRIMLALKTIFAKAVGVTSIIFDEVDTGVSGRVAQAIANKIYTISAKSQVLCITHLPQVAAMSDQHYFISKQVTGNRTMTHLQELDEDDSINELSRMLAGTEVTKITREHAEELLKLASHEKAVIRAALK</sequence>
<evidence type="ECO:0000256" key="7">
    <source>
        <dbReference type="ARBA" id="ARBA00033408"/>
    </source>
</evidence>
<evidence type="ECO:0000256" key="2">
    <source>
        <dbReference type="ARBA" id="ARBA00021315"/>
    </source>
</evidence>
<dbReference type="GO" id="GO:0005524">
    <property type="term" value="F:ATP binding"/>
    <property type="evidence" value="ECO:0007669"/>
    <property type="project" value="UniProtKB-KW"/>
</dbReference>
<dbReference type="GO" id="GO:0006310">
    <property type="term" value="P:DNA recombination"/>
    <property type="evidence" value="ECO:0007669"/>
    <property type="project" value="InterPro"/>
</dbReference>
<keyword evidence="5" id="KW-0067">ATP-binding</keyword>
<dbReference type="PANTHER" id="PTHR11059">
    <property type="entry name" value="DNA REPAIR PROTEIN RECN"/>
    <property type="match status" value="1"/>
</dbReference>
<evidence type="ECO:0000256" key="4">
    <source>
        <dbReference type="ARBA" id="ARBA00022763"/>
    </source>
</evidence>
<keyword evidence="9" id="KW-1185">Reference proteome</keyword>
<dbReference type="EMBL" id="BEXA01000002">
    <property type="protein sequence ID" value="GAY72918.1"/>
    <property type="molecule type" value="Genomic_DNA"/>
</dbReference>
<dbReference type="AlphaFoldDB" id="A0A401FKW8"/>
<organism evidence="8 9">
    <name type="scientific">Lentilactobacillus kosonis</name>
    <dbReference type="NCBI Taxonomy" id="2810561"/>
    <lineage>
        <taxon>Bacteria</taxon>
        <taxon>Bacillati</taxon>
        <taxon>Bacillota</taxon>
        <taxon>Bacilli</taxon>
        <taxon>Lactobacillales</taxon>
        <taxon>Lactobacillaceae</taxon>
        <taxon>Lentilactobacillus</taxon>
    </lineage>
</organism>
<dbReference type="Proteomes" id="UP000286974">
    <property type="component" value="Unassembled WGS sequence"/>
</dbReference>
<evidence type="ECO:0000256" key="6">
    <source>
        <dbReference type="ARBA" id="ARBA00023204"/>
    </source>
</evidence>
<dbReference type="Gene3D" id="3.40.50.300">
    <property type="entry name" value="P-loop containing nucleotide triphosphate hydrolases"/>
    <property type="match status" value="1"/>
</dbReference>
<proteinExistence type="inferred from homology"/>
<keyword evidence="4" id="KW-0227">DNA damage</keyword>
<keyword evidence="6" id="KW-0234">DNA repair</keyword>
<keyword evidence="3" id="KW-0547">Nucleotide-binding</keyword>
<dbReference type="GO" id="GO:0006281">
    <property type="term" value="P:DNA repair"/>
    <property type="evidence" value="ECO:0007669"/>
    <property type="project" value="UniProtKB-KW"/>
</dbReference>